<evidence type="ECO:0000313" key="1">
    <source>
        <dbReference type="EMBL" id="VYS87958.1"/>
    </source>
</evidence>
<sequence length="79" mass="8389">MGLNHYLSKFRKSCLLPPLAKPCGGAGAAPTQTLHIRGVGADTVGIRCKCGGMDLICPRTTRSAGANNTDEIRLIPLRR</sequence>
<dbReference type="AlphaFoldDB" id="A0A6N2S5D7"/>
<name>A0A6N2S5D7_9ACTO</name>
<gene>
    <name evidence="1" type="ORF">AOLFYP35_00674</name>
</gene>
<proteinExistence type="predicted"/>
<protein>
    <submittedName>
        <fullName evidence="1">Uncharacterized protein</fullName>
    </submittedName>
</protein>
<dbReference type="EMBL" id="CACRSM010000002">
    <property type="protein sequence ID" value="VYS87958.1"/>
    <property type="molecule type" value="Genomic_DNA"/>
</dbReference>
<reference evidence="1" key="1">
    <citation type="submission" date="2019-11" db="EMBL/GenBank/DDBJ databases">
        <authorList>
            <person name="Feng L."/>
        </authorList>
    </citation>
    <scope>NUCLEOTIDE SEQUENCE</scope>
    <source>
        <strain evidence="1">AodontolyticusLFYP35</strain>
    </source>
</reference>
<accession>A0A6N2S5D7</accession>
<organism evidence="1">
    <name type="scientific">Schaalia odontolytica</name>
    <dbReference type="NCBI Taxonomy" id="1660"/>
    <lineage>
        <taxon>Bacteria</taxon>
        <taxon>Bacillati</taxon>
        <taxon>Actinomycetota</taxon>
        <taxon>Actinomycetes</taxon>
        <taxon>Actinomycetales</taxon>
        <taxon>Actinomycetaceae</taxon>
        <taxon>Schaalia</taxon>
    </lineage>
</organism>